<dbReference type="EMBL" id="MU003692">
    <property type="protein sequence ID" value="KAF2817609.1"/>
    <property type="molecule type" value="Genomic_DNA"/>
</dbReference>
<evidence type="ECO:0000313" key="12">
    <source>
        <dbReference type="RefSeq" id="XP_033584573.1"/>
    </source>
</evidence>
<evidence type="ECO:0000256" key="2">
    <source>
        <dbReference type="ARBA" id="ARBA00004496"/>
    </source>
</evidence>
<feature type="region of interest" description="Disordered" evidence="9">
    <location>
        <begin position="369"/>
        <end position="398"/>
    </location>
</feature>
<evidence type="ECO:0000256" key="3">
    <source>
        <dbReference type="ARBA" id="ARBA00006922"/>
    </source>
</evidence>
<keyword evidence="6" id="KW-0805">Transcription regulation</keyword>
<dbReference type="OrthoDB" id="5345625at2759"/>
<reference evidence="12" key="3">
    <citation type="submission" date="2025-04" db="UniProtKB">
        <authorList>
            <consortium name="RefSeq"/>
        </authorList>
    </citation>
    <scope>IDENTIFICATION</scope>
    <source>
        <strain evidence="12">CBS 304.34</strain>
    </source>
</reference>
<keyword evidence="11" id="KW-1185">Reference proteome</keyword>
<accession>A0A6A6ZA88</accession>
<comment type="similarity">
    <text evidence="3">Belongs to the WHI5/NRM1 family.</text>
</comment>
<gene>
    <name evidence="10 12" type="ORF">BDZ99DRAFT_457333</name>
</gene>
<reference evidence="12" key="2">
    <citation type="submission" date="2020-04" db="EMBL/GenBank/DDBJ databases">
        <authorList>
            <consortium name="NCBI Genome Project"/>
        </authorList>
    </citation>
    <scope>NUCLEOTIDE SEQUENCE</scope>
    <source>
        <strain evidence="12">CBS 304.34</strain>
    </source>
</reference>
<dbReference type="AlphaFoldDB" id="A0A6A6ZA88"/>
<evidence type="ECO:0000313" key="11">
    <source>
        <dbReference type="Proteomes" id="UP000504636"/>
    </source>
</evidence>
<dbReference type="GeneID" id="54459550"/>
<feature type="region of interest" description="Disordered" evidence="9">
    <location>
        <begin position="1"/>
        <end position="28"/>
    </location>
</feature>
<feature type="region of interest" description="Disordered" evidence="9">
    <location>
        <begin position="331"/>
        <end position="351"/>
    </location>
</feature>
<feature type="compositionally biased region" description="Polar residues" evidence="9">
    <location>
        <begin position="159"/>
        <end position="184"/>
    </location>
</feature>
<name>A0A6A6ZA88_9PEZI</name>
<sequence length="421" mass="45322">MSAPATLPASPHHVFRDREATGTPAESPARRVLAELTPKAINAATNNNAAVEHLEALKNRSPLKQVQTLSPARQMDTENMSELQYPGLGRKRPITEVDGAVAREDGLGCTYRAFDERDGSLRQAFRPGVIARMRENQSTSAVNLGGDDSEEDVLEGEAQVSQETNQSFSSMINYNPDRSSSQTRVSPPATEVPEPPPSVNTSNTKVLTERQQRAEALRLRLRMAMYKVHTNQTDIPLADLKLPTPVTTTPLSEPSTKLSTLTTEASISTAHTSLSTSLTSTTSTVPSITFSPALSSPTSKPPTKPQLLPAPVLLPTAYSSRFITESGIIPSSPPGSVSPAQTHIHPPEDLSPSHDSFVTPMAQRRAFEQLSSPPGSGERDMGELTTSARANRRFEEGDLTSSVVKGRAASGLIDLMNSVRR</sequence>
<dbReference type="GO" id="GO:0005737">
    <property type="term" value="C:cytoplasm"/>
    <property type="evidence" value="ECO:0007669"/>
    <property type="project" value="UniProtKB-SubCell"/>
</dbReference>
<evidence type="ECO:0000256" key="1">
    <source>
        <dbReference type="ARBA" id="ARBA00004123"/>
    </source>
</evidence>
<dbReference type="InterPro" id="IPR013734">
    <property type="entry name" value="TF_Nrm1/Whi5"/>
</dbReference>
<evidence type="ECO:0000256" key="7">
    <source>
        <dbReference type="ARBA" id="ARBA00023163"/>
    </source>
</evidence>
<keyword evidence="7" id="KW-0804">Transcription</keyword>
<reference evidence="10 12" key="1">
    <citation type="journal article" date="2020" name="Stud. Mycol.">
        <title>101 Dothideomycetes genomes: a test case for predicting lifestyles and emergence of pathogens.</title>
        <authorList>
            <person name="Haridas S."/>
            <person name="Albert R."/>
            <person name="Binder M."/>
            <person name="Bloem J."/>
            <person name="Labutti K."/>
            <person name="Salamov A."/>
            <person name="Andreopoulos B."/>
            <person name="Baker S."/>
            <person name="Barry K."/>
            <person name="Bills G."/>
            <person name="Bluhm B."/>
            <person name="Cannon C."/>
            <person name="Castanera R."/>
            <person name="Culley D."/>
            <person name="Daum C."/>
            <person name="Ezra D."/>
            <person name="Gonzalez J."/>
            <person name="Henrissat B."/>
            <person name="Kuo A."/>
            <person name="Liang C."/>
            <person name="Lipzen A."/>
            <person name="Lutzoni F."/>
            <person name="Magnuson J."/>
            <person name="Mondo S."/>
            <person name="Nolan M."/>
            <person name="Ohm R."/>
            <person name="Pangilinan J."/>
            <person name="Park H.-J."/>
            <person name="Ramirez L."/>
            <person name="Alfaro M."/>
            <person name="Sun H."/>
            <person name="Tritt A."/>
            <person name="Yoshinaga Y."/>
            <person name="Zwiers L.-H."/>
            <person name="Turgeon B."/>
            <person name="Goodwin S."/>
            <person name="Spatafora J."/>
            <person name="Crous P."/>
            <person name="Grigoriev I."/>
        </authorList>
    </citation>
    <scope>NUCLEOTIDE SEQUENCE</scope>
    <source>
        <strain evidence="10 12">CBS 304.34</strain>
    </source>
</reference>
<keyword evidence="4" id="KW-0963">Cytoplasm</keyword>
<evidence type="ECO:0000256" key="9">
    <source>
        <dbReference type="SAM" id="MobiDB-lite"/>
    </source>
</evidence>
<dbReference type="GO" id="GO:0005634">
    <property type="term" value="C:nucleus"/>
    <property type="evidence" value="ECO:0007669"/>
    <property type="project" value="UniProtKB-SubCell"/>
</dbReference>
<evidence type="ECO:0000256" key="5">
    <source>
        <dbReference type="ARBA" id="ARBA00022491"/>
    </source>
</evidence>
<dbReference type="Pfam" id="PF08528">
    <property type="entry name" value="Whi5"/>
    <property type="match status" value="1"/>
</dbReference>
<organism evidence="10">
    <name type="scientific">Mytilinidion resinicola</name>
    <dbReference type="NCBI Taxonomy" id="574789"/>
    <lineage>
        <taxon>Eukaryota</taxon>
        <taxon>Fungi</taxon>
        <taxon>Dikarya</taxon>
        <taxon>Ascomycota</taxon>
        <taxon>Pezizomycotina</taxon>
        <taxon>Dothideomycetes</taxon>
        <taxon>Pleosporomycetidae</taxon>
        <taxon>Mytilinidiales</taxon>
        <taxon>Mytilinidiaceae</taxon>
        <taxon>Mytilinidion</taxon>
    </lineage>
</organism>
<evidence type="ECO:0000256" key="8">
    <source>
        <dbReference type="ARBA" id="ARBA00023242"/>
    </source>
</evidence>
<evidence type="ECO:0000256" key="6">
    <source>
        <dbReference type="ARBA" id="ARBA00023015"/>
    </source>
</evidence>
<proteinExistence type="inferred from homology"/>
<dbReference type="Proteomes" id="UP000504636">
    <property type="component" value="Unplaced"/>
</dbReference>
<evidence type="ECO:0000256" key="4">
    <source>
        <dbReference type="ARBA" id="ARBA00022490"/>
    </source>
</evidence>
<dbReference type="RefSeq" id="XP_033584573.1">
    <property type="nucleotide sequence ID" value="XM_033718657.1"/>
</dbReference>
<keyword evidence="8" id="KW-0539">Nucleus</keyword>
<feature type="region of interest" description="Disordered" evidence="9">
    <location>
        <begin position="136"/>
        <end position="209"/>
    </location>
</feature>
<comment type="subcellular location">
    <subcellularLocation>
        <location evidence="2">Cytoplasm</location>
    </subcellularLocation>
    <subcellularLocation>
        <location evidence="1">Nucleus</location>
    </subcellularLocation>
</comment>
<evidence type="ECO:0000313" key="10">
    <source>
        <dbReference type="EMBL" id="KAF2817609.1"/>
    </source>
</evidence>
<protein>
    <submittedName>
        <fullName evidence="10 12">Uncharacterized protein</fullName>
    </submittedName>
</protein>
<keyword evidence="5" id="KW-0678">Repressor</keyword>